<evidence type="ECO:0000313" key="2">
    <source>
        <dbReference type="EMBL" id="ANB14618.1"/>
    </source>
</evidence>
<sequence>MPSLNNGSIIGSIFGKGTVYESLDNSEDDNLYNLQLHIDDNQTTTPLGGGVGIDPRAQDPRHDSEYNTSGNGGLAIGSVTETGRSGRRDSARNQPLMNSDDSDESDDDDGPSDDILTERRNIYESAISSPPHVNHGTRLHPNYHHTDNVSDEVQEDGDNEIPQSLMVEPTAKTTVSSGATLGSTANHGTVVKGGHGGSDISAINSNTTLHQMSSPKQARRIFSANDLGDQPSARFGSPNHTHRRSPLAMASGHGPPSSVLPLYKTDLKGNNLSASSWSAAKSTHNLMIDPKERAKWKWANVENLDIFLQEVSTGSP</sequence>
<dbReference type="EMBL" id="CP014503">
    <property type="protein sequence ID" value="ANB14618.1"/>
    <property type="molecule type" value="Genomic_DNA"/>
</dbReference>
<evidence type="ECO:0000313" key="3">
    <source>
        <dbReference type="Proteomes" id="UP000189580"/>
    </source>
</evidence>
<dbReference type="RefSeq" id="XP_018737095.1">
    <property type="nucleotide sequence ID" value="XM_018879153.1"/>
</dbReference>
<proteinExistence type="predicted"/>
<feature type="region of interest" description="Disordered" evidence="1">
    <location>
        <begin position="172"/>
        <end position="199"/>
    </location>
</feature>
<name>A0A167EYS1_9ASCO</name>
<dbReference type="GeneID" id="30034111"/>
<gene>
    <name evidence="2" type="ORF">AWJ20_2223</name>
</gene>
<dbReference type="OrthoDB" id="2020634at2759"/>
<feature type="compositionally biased region" description="Polar residues" evidence="1">
    <location>
        <begin position="172"/>
        <end position="187"/>
    </location>
</feature>
<evidence type="ECO:0000256" key="1">
    <source>
        <dbReference type="SAM" id="MobiDB-lite"/>
    </source>
</evidence>
<feature type="compositionally biased region" description="Basic and acidic residues" evidence="1">
    <location>
        <begin position="56"/>
        <end position="65"/>
    </location>
</feature>
<dbReference type="KEGG" id="slb:AWJ20_2223"/>
<protein>
    <submittedName>
        <fullName evidence="2">Uncharacterized protein</fullName>
    </submittedName>
</protein>
<feature type="region of interest" description="Disordered" evidence="1">
    <location>
        <begin position="42"/>
        <end position="156"/>
    </location>
</feature>
<feature type="compositionally biased region" description="Acidic residues" evidence="1">
    <location>
        <begin position="100"/>
        <end position="112"/>
    </location>
</feature>
<feature type="region of interest" description="Disordered" evidence="1">
    <location>
        <begin position="227"/>
        <end position="255"/>
    </location>
</feature>
<dbReference type="Proteomes" id="UP000189580">
    <property type="component" value="Chromosome b"/>
</dbReference>
<reference evidence="2 3" key="1">
    <citation type="submission" date="2016-02" db="EMBL/GenBank/DDBJ databases">
        <title>Complete genome sequence and transcriptome regulation of the pentose utilising yeast Sugiyamaella lignohabitans.</title>
        <authorList>
            <person name="Bellasio M."/>
            <person name="Peymann A."/>
            <person name="Valli M."/>
            <person name="Sipitzky M."/>
            <person name="Graf A."/>
            <person name="Sauer M."/>
            <person name="Marx H."/>
            <person name="Mattanovich D."/>
        </authorList>
    </citation>
    <scope>NUCLEOTIDE SEQUENCE [LARGE SCALE GENOMIC DNA]</scope>
    <source>
        <strain evidence="2 3">CBS 10342</strain>
    </source>
</reference>
<dbReference type="AlphaFoldDB" id="A0A167EYS1"/>
<organism evidence="2 3">
    <name type="scientific">Sugiyamaella lignohabitans</name>
    <dbReference type="NCBI Taxonomy" id="796027"/>
    <lineage>
        <taxon>Eukaryota</taxon>
        <taxon>Fungi</taxon>
        <taxon>Dikarya</taxon>
        <taxon>Ascomycota</taxon>
        <taxon>Saccharomycotina</taxon>
        <taxon>Dipodascomycetes</taxon>
        <taxon>Dipodascales</taxon>
        <taxon>Trichomonascaceae</taxon>
        <taxon>Sugiyamaella</taxon>
    </lineage>
</organism>
<accession>A0A167EYS1</accession>
<keyword evidence="3" id="KW-1185">Reference proteome</keyword>